<dbReference type="EMBL" id="KZ309329">
    <property type="protein sequence ID" value="KAG8238303.1"/>
    <property type="molecule type" value="Genomic_DNA"/>
</dbReference>
<dbReference type="AlphaFoldDB" id="A0A8K0KU67"/>
<name>A0A8K0KU67_LADFU</name>
<evidence type="ECO:0000313" key="2">
    <source>
        <dbReference type="EMBL" id="KAG8238303.1"/>
    </source>
</evidence>
<evidence type="ECO:0000313" key="3">
    <source>
        <dbReference type="Proteomes" id="UP000792457"/>
    </source>
</evidence>
<proteinExistence type="predicted"/>
<comment type="caution">
    <text evidence="2">The sequence shown here is derived from an EMBL/GenBank/DDBJ whole genome shotgun (WGS) entry which is preliminary data.</text>
</comment>
<dbReference type="Pfam" id="PF13843">
    <property type="entry name" value="DDE_Tnp_1_7"/>
    <property type="match status" value="1"/>
</dbReference>
<gene>
    <name evidence="2" type="ORF">J437_LFUL017789</name>
</gene>
<keyword evidence="3" id="KW-1185">Reference proteome</keyword>
<accession>A0A8K0KU67</accession>
<dbReference type="InterPro" id="IPR029526">
    <property type="entry name" value="PGBD"/>
</dbReference>
<feature type="domain" description="PiggyBac transposable element-derived protein" evidence="1">
    <location>
        <begin position="3"/>
        <end position="52"/>
    </location>
</feature>
<organism evidence="2 3">
    <name type="scientific">Ladona fulva</name>
    <name type="common">Scarce chaser dragonfly</name>
    <name type="synonym">Libellula fulva</name>
    <dbReference type="NCBI Taxonomy" id="123851"/>
    <lineage>
        <taxon>Eukaryota</taxon>
        <taxon>Metazoa</taxon>
        <taxon>Ecdysozoa</taxon>
        <taxon>Arthropoda</taxon>
        <taxon>Hexapoda</taxon>
        <taxon>Insecta</taxon>
        <taxon>Pterygota</taxon>
        <taxon>Palaeoptera</taxon>
        <taxon>Odonata</taxon>
        <taxon>Epiprocta</taxon>
        <taxon>Anisoptera</taxon>
        <taxon>Libelluloidea</taxon>
        <taxon>Libellulidae</taxon>
        <taxon>Ladona</taxon>
    </lineage>
</organism>
<evidence type="ECO:0000259" key="1">
    <source>
        <dbReference type="Pfam" id="PF13843"/>
    </source>
</evidence>
<dbReference type="Proteomes" id="UP000792457">
    <property type="component" value="Unassembled WGS sequence"/>
</dbReference>
<protein>
    <recommendedName>
        <fullName evidence="1">PiggyBac transposable element-derived protein domain-containing protein</fullName>
    </recommendedName>
</protein>
<reference evidence="2" key="2">
    <citation type="submission" date="2017-10" db="EMBL/GenBank/DDBJ databases">
        <title>Ladona fulva Genome sequencing and assembly.</title>
        <authorList>
            <person name="Murali S."/>
            <person name="Richards S."/>
            <person name="Bandaranaike D."/>
            <person name="Bellair M."/>
            <person name="Blankenburg K."/>
            <person name="Chao H."/>
            <person name="Dinh H."/>
            <person name="Doddapaneni H."/>
            <person name="Dugan-Rocha S."/>
            <person name="Elkadiri S."/>
            <person name="Gnanaolivu R."/>
            <person name="Hernandez B."/>
            <person name="Skinner E."/>
            <person name="Javaid M."/>
            <person name="Lee S."/>
            <person name="Li M."/>
            <person name="Ming W."/>
            <person name="Munidasa M."/>
            <person name="Muniz J."/>
            <person name="Nguyen L."/>
            <person name="Hughes D."/>
            <person name="Osuji N."/>
            <person name="Pu L.-L."/>
            <person name="Puazo M."/>
            <person name="Qu C."/>
            <person name="Quiroz J."/>
            <person name="Raj R."/>
            <person name="Weissenberger G."/>
            <person name="Xin Y."/>
            <person name="Zou X."/>
            <person name="Han Y."/>
            <person name="Worley K."/>
            <person name="Muzny D."/>
            <person name="Gibbs R."/>
        </authorList>
    </citation>
    <scope>NUCLEOTIDE SEQUENCE</scope>
    <source>
        <strain evidence="2">Sampled in the wild</strain>
    </source>
</reference>
<dbReference type="PANTHER" id="PTHR46599">
    <property type="entry name" value="PIGGYBAC TRANSPOSABLE ELEMENT-DERIVED PROTEIN 4"/>
    <property type="match status" value="1"/>
</dbReference>
<dbReference type="OrthoDB" id="6146839at2759"/>
<dbReference type="PANTHER" id="PTHR46599:SF3">
    <property type="entry name" value="PIGGYBAC TRANSPOSABLE ELEMENT-DERIVED PROTEIN 4"/>
    <property type="match status" value="1"/>
</dbReference>
<reference evidence="2" key="1">
    <citation type="submission" date="2013-04" db="EMBL/GenBank/DDBJ databases">
        <authorList>
            <person name="Qu J."/>
            <person name="Murali S.C."/>
            <person name="Bandaranaike D."/>
            <person name="Bellair M."/>
            <person name="Blankenburg K."/>
            <person name="Chao H."/>
            <person name="Dinh H."/>
            <person name="Doddapaneni H."/>
            <person name="Downs B."/>
            <person name="Dugan-Rocha S."/>
            <person name="Elkadiri S."/>
            <person name="Gnanaolivu R.D."/>
            <person name="Hernandez B."/>
            <person name="Javaid M."/>
            <person name="Jayaseelan J.C."/>
            <person name="Lee S."/>
            <person name="Li M."/>
            <person name="Ming W."/>
            <person name="Munidasa M."/>
            <person name="Muniz J."/>
            <person name="Nguyen L."/>
            <person name="Ongeri F."/>
            <person name="Osuji N."/>
            <person name="Pu L.-L."/>
            <person name="Puazo M."/>
            <person name="Qu C."/>
            <person name="Quiroz J."/>
            <person name="Raj R."/>
            <person name="Weissenberger G."/>
            <person name="Xin Y."/>
            <person name="Zou X."/>
            <person name="Han Y."/>
            <person name="Richards S."/>
            <person name="Worley K."/>
            <person name="Muzny D."/>
            <person name="Gibbs R."/>
        </authorList>
    </citation>
    <scope>NUCLEOTIDE SEQUENCE</scope>
    <source>
        <strain evidence="2">Sampled in the wild</strain>
    </source>
</reference>
<sequence>MNEVISKPDAVVDYIKNMRLVDKLDMMVGSVECMRKSIKWYKKLFFHLLDGALLYSFYLYKKKTGSRTNYRKFTRSVVKQLLERYCVKGRRNVIFGETSESMENVQERLTLDEPPNGYPGNLCRTQTFPLTSDSFSGIRNRIGRKFETGSAGPITSFFISLGLRP</sequence>